<proteinExistence type="predicted"/>
<dbReference type="Proteomes" id="UP001597541">
    <property type="component" value="Unassembled WGS sequence"/>
</dbReference>
<gene>
    <name evidence="1" type="ORF">ACFSUF_03830</name>
</gene>
<keyword evidence="2" id="KW-1185">Reference proteome</keyword>
<organism evidence="1 2">
    <name type="scientific">Paenibacillus gansuensis</name>
    <dbReference type="NCBI Taxonomy" id="306542"/>
    <lineage>
        <taxon>Bacteria</taxon>
        <taxon>Bacillati</taxon>
        <taxon>Bacillota</taxon>
        <taxon>Bacilli</taxon>
        <taxon>Bacillales</taxon>
        <taxon>Paenibacillaceae</taxon>
        <taxon>Paenibacillus</taxon>
    </lineage>
</organism>
<evidence type="ECO:0000313" key="1">
    <source>
        <dbReference type="EMBL" id="MFD2611549.1"/>
    </source>
</evidence>
<accession>A0ABW5P940</accession>
<name>A0ABW5P940_9BACL</name>
<reference evidence="2" key="1">
    <citation type="journal article" date="2019" name="Int. J. Syst. Evol. Microbiol.">
        <title>The Global Catalogue of Microorganisms (GCM) 10K type strain sequencing project: providing services to taxonomists for standard genome sequencing and annotation.</title>
        <authorList>
            <consortium name="The Broad Institute Genomics Platform"/>
            <consortium name="The Broad Institute Genome Sequencing Center for Infectious Disease"/>
            <person name="Wu L."/>
            <person name="Ma J."/>
        </authorList>
    </citation>
    <scope>NUCLEOTIDE SEQUENCE [LARGE SCALE GENOMIC DNA]</scope>
    <source>
        <strain evidence="2">KCTC 3950</strain>
    </source>
</reference>
<dbReference type="EMBL" id="JBHUME010000003">
    <property type="protein sequence ID" value="MFD2611549.1"/>
    <property type="molecule type" value="Genomic_DNA"/>
</dbReference>
<comment type="caution">
    <text evidence="1">The sequence shown here is derived from an EMBL/GenBank/DDBJ whole genome shotgun (WGS) entry which is preliminary data.</text>
</comment>
<dbReference type="RefSeq" id="WP_377600324.1">
    <property type="nucleotide sequence ID" value="NZ_JBHUME010000003.1"/>
</dbReference>
<protein>
    <submittedName>
        <fullName evidence="1">Uncharacterized protein</fullName>
    </submittedName>
</protein>
<evidence type="ECO:0000313" key="2">
    <source>
        <dbReference type="Proteomes" id="UP001597541"/>
    </source>
</evidence>
<sequence>MYFNGQVLTADQHFDDHRTHEVPVQVYYEERHHDIGYIESICPAFVRINNIFYNRTLFTFISRPGY</sequence>